<evidence type="ECO:0000313" key="1">
    <source>
        <dbReference type="EMBL" id="SFK53788.1"/>
    </source>
</evidence>
<evidence type="ECO:0008006" key="3">
    <source>
        <dbReference type="Google" id="ProtNLM"/>
    </source>
</evidence>
<reference evidence="1 2" key="1">
    <citation type="submission" date="2016-10" db="EMBL/GenBank/DDBJ databases">
        <authorList>
            <person name="de Groot N.N."/>
        </authorList>
    </citation>
    <scope>NUCLEOTIDE SEQUENCE [LARGE SCALE GENOMIC DNA]</scope>
    <source>
        <strain evidence="1 2">DSM 44468</strain>
    </source>
</reference>
<evidence type="ECO:0000313" key="2">
    <source>
        <dbReference type="Proteomes" id="UP000199025"/>
    </source>
</evidence>
<sequence>MLGALLVVLCAGGAVITVLEGGHRQSVLALVHDVAVGDLLHAQDVRQVSVSVDADMDVVPADREAAVLGQPLAYSLPAGTLLSSKAFGAAQLPEPGQALVAVFVKPGQYPPQLNSGAPVSVILSAGTNGSGQPSSGGPWPATVVTVEPSTSDQASVVALQMPVASALQVAALPAGEVSLVALPIGGR</sequence>
<name>A0A1I4ABK4_9PSEU</name>
<accession>A0A1I4ABK4</accession>
<keyword evidence="2" id="KW-1185">Reference proteome</keyword>
<dbReference type="EMBL" id="FORP01000023">
    <property type="protein sequence ID" value="SFK53788.1"/>
    <property type="molecule type" value="Genomic_DNA"/>
</dbReference>
<dbReference type="STRING" id="115433.SAMN05421835_123118"/>
<dbReference type="Proteomes" id="UP000199025">
    <property type="component" value="Unassembled WGS sequence"/>
</dbReference>
<gene>
    <name evidence="1" type="ORF">SAMN05421835_123118</name>
</gene>
<organism evidence="1 2">
    <name type="scientific">Amycolatopsis sacchari</name>
    <dbReference type="NCBI Taxonomy" id="115433"/>
    <lineage>
        <taxon>Bacteria</taxon>
        <taxon>Bacillati</taxon>
        <taxon>Actinomycetota</taxon>
        <taxon>Actinomycetes</taxon>
        <taxon>Pseudonocardiales</taxon>
        <taxon>Pseudonocardiaceae</taxon>
        <taxon>Amycolatopsis</taxon>
    </lineage>
</organism>
<proteinExistence type="predicted"/>
<dbReference type="AlphaFoldDB" id="A0A1I4ABK4"/>
<protein>
    <recommendedName>
        <fullName evidence="3">SAF domain-containing protein</fullName>
    </recommendedName>
</protein>